<evidence type="ECO:0000256" key="1">
    <source>
        <dbReference type="SAM" id="MobiDB-lite"/>
    </source>
</evidence>
<sequence length="80" mass="8065">MQFYSGKLFKIALIVTVCCVLLCSDSAEANPLPGKGSKTLASKSSSNTKKQNAPKHSLGTGARTGLIGAGVGGAVLTSLI</sequence>
<reference evidence="3" key="1">
    <citation type="journal article" date="2007" name="Insect Biochem. Mol. Biol.">
        <title>An insight into the sialome of Anopheles funestus reveals an emerging pattern in anopheline salivagry protein families.</title>
        <authorList>
            <person name="Calvo E."/>
            <person name="Dao A."/>
            <person name="Pham V.M."/>
            <person name="Ribeiro J.M."/>
        </authorList>
    </citation>
    <scope>NUCLEOTIDE SEQUENCE</scope>
    <source>
        <tissue evidence="3">Salivary gland</tissue>
    </source>
</reference>
<evidence type="ECO:0000313" key="3">
    <source>
        <dbReference type="EMBL" id="ABI83757.1"/>
    </source>
</evidence>
<protein>
    <submittedName>
        <fullName evidence="3">Putative salivary protein 15</fullName>
    </submittedName>
</protein>
<proteinExistence type="evidence at transcript level"/>
<organism evidence="3">
    <name type="scientific">Anopheles funestus</name>
    <name type="common">African malaria mosquito</name>
    <dbReference type="NCBI Taxonomy" id="62324"/>
    <lineage>
        <taxon>Eukaryota</taxon>
        <taxon>Metazoa</taxon>
        <taxon>Ecdysozoa</taxon>
        <taxon>Arthropoda</taxon>
        <taxon>Hexapoda</taxon>
        <taxon>Insecta</taxon>
        <taxon>Pterygota</taxon>
        <taxon>Neoptera</taxon>
        <taxon>Endopterygota</taxon>
        <taxon>Diptera</taxon>
        <taxon>Nematocera</taxon>
        <taxon>Culicoidea</taxon>
        <taxon>Culicidae</taxon>
        <taxon>Anophelinae</taxon>
        <taxon>Anopheles</taxon>
    </lineage>
</organism>
<dbReference type="VEuPathDB" id="VectorBase:AFUN2_012967"/>
<feature type="region of interest" description="Disordered" evidence="1">
    <location>
        <begin position="27"/>
        <end position="63"/>
    </location>
</feature>
<feature type="signal peptide" evidence="2">
    <location>
        <begin position="1"/>
        <end position="29"/>
    </location>
</feature>
<dbReference type="AlphaFoldDB" id="Q06DJ0"/>
<feature type="chain" id="PRO_5004165232" evidence="2">
    <location>
        <begin position="30"/>
        <end position="80"/>
    </location>
</feature>
<dbReference type="VEuPathDB" id="VectorBase:AFUN003884"/>
<name>Q06DJ0_ANOFN</name>
<feature type="compositionally biased region" description="Polar residues" evidence="1">
    <location>
        <begin position="39"/>
        <end position="51"/>
    </location>
</feature>
<evidence type="ECO:0000256" key="2">
    <source>
        <dbReference type="SAM" id="SignalP"/>
    </source>
</evidence>
<dbReference type="EMBL" id="DQ910335">
    <property type="protein sequence ID" value="ABI83757.1"/>
    <property type="molecule type" value="mRNA"/>
</dbReference>
<keyword evidence="2" id="KW-0732">Signal</keyword>
<accession>Q06DJ0</accession>